<evidence type="ECO:0000313" key="8">
    <source>
        <dbReference type="EMBL" id="KDE41082.1"/>
    </source>
</evidence>
<evidence type="ECO:0000256" key="3">
    <source>
        <dbReference type="ARBA" id="ARBA00022692"/>
    </source>
</evidence>
<dbReference type="AlphaFoldDB" id="A0A063Y9S5"/>
<dbReference type="InterPro" id="IPR003838">
    <property type="entry name" value="ABC3_permease_C"/>
</dbReference>
<dbReference type="EMBL" id="JMSZ01000010">
    <property type="protein sequence ID" value="KDE41082.1"/>
    <property type="molecule type" value="Genomic_DNA"/>
</dbReference>
<dbReference type="PANTHER" id="PTHR30287:SF1">
    <property type="entry name" value="INNER MEMBRANE PROTEIN"/>
    <property type="match status" value="1"/>
</dbReference>
<dbReference type="STRING" id="267850.ADINL_0387"/>
<dbReference type="OrthoDB" id="5292592at2"/>
<feature type="domain" description="ABC3 transporter permease C-terminal" evidence="7">
    <location>
        <begin position="701"/>
        <end position="809"/>
    </location>
</feature>
<feature type="transmembrane region" description="Helical" evidence="6">
    <location>
        <begin position="248"/>
        <end position="271"/>
    </location>
</feature>
<sequence>MKGFRLLLLHQISSQLRTTEWRALLFATWIAIALATLLALLGDRLERGLLRESAAMLGADLTLSSQRPIRNERLEHAQQAGLEHTQVIQFPSMIHVGDEMMLVSVRAAESPYPLRGEIRTRPEQPHAQPPAGEVWVESRILSQLELSPGDQITLGYAELRIGAEMLSSPDRGSGFRSFSPQLVMHQDDLEATGILAPGSRAEFRLLVAGDQSSLELLEQAWRDSLQGDERLFSLHTDQPMTGAALGSALGYLKLTALIALLLAALTIFLSLRRFSQGQHKRCALLLSLGLNGSDLIKLYLCQLLLAWGTLSLLGTLTGVLLEQLILTWLNELLPQALPTPVLWRYFSGTAMGFALLILLGLPPILQLSRISVSSLFRDEILGSDTRAQLIQFSCFILLAAALLTFLEAPLAALTLLVLILVGGALFGWIAQQLLRLLAAPLGRKLLLGRLLTLRLRQQKRWHRLQAGVVILLMTLLSLVWISRTDLLADWQTQIPEDTPNYFVVNIQPWQTEPLQHFLSEQQISSQLYPMVRGRITTLNGAPIHEQLNPQQLEHNTLNRELNLSWSDQPPAHNPVTAGRWWDSDSDDAEISVEQEMAEELGLVPGDRLGFDLGGLTLEARISNLRQVEWTSFQPNFYVIFNAAALEQMPATFITSFRLTPEQESIATQLLREFPSLTLIDIGQLLQQIATWMERLGDSSALILALTLLCGALLMLLTLRQALEQRRYESALLQTLGASAAQTQRLDLLELLLLGAVCGFLAVMTAEGTLALLYLYLLQLPPKLHPLMWGLLPLASTLFFTLSGAVLRRQLTLPQCYRLLRSA</sequence>
<evidence type="ECO:0000313" key="9">
    <source>
        <dbReference type="Proteomes" id="UP000027318"/>
    </source>
</evidence>
<feature type="transmembrane region" description="Helical" evidence="6">
    <location>
        <begin position="298"/>
        <end position="321"/>
    </location>
</feature>
<dbReference type="InterPro" id="IPR038766">
    <property type="entry name" value="Membrane_comp_ABC_pdt"/>
</dbReference>
<evidence type="ECO:0000256" key="2">
    <source>
        <dbReference type="ARBA" id="ARBA00022475"/>
    </source>
</evidence>
<feature type="transmembrane region" description="Helical" evidence="6">
    <location>
        <begin position="386"/>
        <end position="406"/>
    </location>
</feature>
<keyword evidence="2" id="KW-1003">Cell membrane</keyword>
<evidence type="ECO:0000256" key="4">
    <source>
        <dbReference type="ARBA" id="ARBA00022989"/>
    </source>
</evidence>
<dbReference type="PATRIC" id="fig|267850.7.peg.383"/>
<dbReference type="Proteomes" id="UP000027318">
    <property type="component" value="Unassembled WGS sequence"/>
</dbReference>
<evidence type="ECO:0000259" key="7">
    <source>
        <dbReference type="Pfam" id="PF02687"/>
    </source>
</evidence>
<feature type="transmembrane region" description="Helical" evidence="6">
    <location>
        <begin position="464"/>
        <end position="482"/>
    </location>
</feature>
<feature type="transmembrane region" description="Helical" evidence="6">
    <location>
        <begin position="341"/>
        <end position="365"/>
    </location>
</feature>
<organism evidence="8 9">
    <name type="scientific">Nitrincola lacisaponensis</name>
    <dbReference type="NCBI Taxonomy" id="267850"/>
    <lineage>
        <taxon>Bacteria</taxon>
        <taxon>Pseudomonadati</taxon>
        <taxon>Pseudomonadota</taxon>
        <taxon>Gammaproteobacteria</taxon>
        <taxon>Oceanospirillales</taxon>
        <taxon>Oceanospirillaceae</taxon>
        <taxon>Nitrincola</taxon>
    </lineage>
</organism>
<keyword evidence="4 6" id="KW-1133">Transmembrane helix</keyword>
<comment type="caution">
    <text evidence="8">The sequence shown here is derived from an EMBL/GenBank/DDBJ whole genome shotgun (WGS) entry which is preliminary data.</text>
</comment>
<dbReference type="GO" id="GO:0005886">
    <property type="term" value="C:plasma membrane"/>
    <property type="evidence" value="ECO:0007669"/>
    <property type="project" value="UniProtKB-SubCell"/>
</dbReference>
<comment type="subcellular location">
    <subcellularLocation>
        <location evidence="1">Cell membrane</location>
        <topology evidence="1">Multi-pass membrane protein</topology>
    </subcellularLocation>
</comment>
<protein>
    <submittedName>
        <fullName evidence="8">Putative ABC transporter, permease protein</fullName>
    </submittedName>
</protein>
<dbReference type="PANTHER" id="PTHR30287">
    <property type="entry name" value="MEMBRANE COMPONENT OF PREDICTED ABC SUPERFAMILY METABOLITE UPTAKE TRANSPORTER"/>
    <property type="match status" value="1"/>
</dbReference>
<keyword evidence="9" id="KW-1185">Reference proteome</keyword>
<gene>
    <name evidence="8" type="ORF">ADINL_0387</name>
</gene>
<evidence type="ECO:0000256" key="5">
    <source>
        <dbReference type="ARBA" id="ARBA00023136"/>
    </source>
</evidence>
<feature type="transmembrane region" description="Helical" evidence="6">
    <location>
        <begin position="750"/>
        <end position="774"/>
    </location>
</feature>
<reference evidence="8 9" key="1">
    <citation type="journal article" date="2005" name="Int. J. Syst. Evol. Microbiol.">
        <title>Nitrincola lacisaponensis gen. nov., sp. nov., a novel alkaliphilic bacterium isolated from an alkaline, saline lake.</title>
        <authorList>
            <person name="Dimitriu P.A."/>
            <person name="Shukla S.K."/>
            <person name="Conradt J."/>
            <person name="Marquez M.C."/>
            <person name="Ventosa A."/>
            <person name="Maglia A."/>
            <person name="Peyton B.M."/>
            <person name="Pinkart H.C."/>
            <person name="Mormile M.R."/>
        </authorList>
    </citation>
    <scope>NUCLEOTIDE SEQUENCE [LARGE SCALE GENOMIC DNA]</scope>
    <source>
        <strain evidence="8 9">4CA</strain>
    </source>
</reference>
<accession>A0A063Y9S5</accession>
<feature type="transmembrane region" description="Helical" evidence="6">
    <location>
        <begin position="700"/>
        <end position="718"/>
    </location>
</feature>
<keyword evidence="3 6" id="KW-0812">Transmembrane</keyword>
<feature type="transmembrane region" description="Helical" evidence="6">
    <location>
        <begin position="21"/>
        <end position="41"/>
    </location>
</feature>
<feature type="transmembrane region" description="Helical" evidence="6">
    <location>
        <begin position="412"/>
        <end position="434"/>
    </location>
</feature>
<dbReference type="RefSeq" id="WP_036543333.1">
    <property type="nucleotide sequence ID" value="NZ_JMSZ01000010.1"/>
</dbReference>
<name>A0A063Y9S5_9GAMM</name>
<keyword evidence="5 6" id="KW-0472">Membrane</keyword>
<feature type="domain" description="ABC3 transporter permease C-terminal" evidence="7">
    <location>
        <begin position="256"/>
        <end position="371"/>
    </location>
</feature>
<proteinExistence type="predicted"/>
<dbReference type="Pfam" id="PF02687">
    <property type="entry name" value="FtsX"/>
    <property type="match status" value="2"/>
</dbReference>
<evidence type="ECO:0000256" key="6">
    <source>
        <dbReference type="SAM" id="Phobius"/>
    </source>
</evidence>
<evidence type="ECO:0000256" key="1">
    <source>
        <dbReference type="ARBA" id="ARBA00004651"/>
    </source>
</evidence>
<feature type="transmembrane region" description="Helical" evidence="6">
    <location>
        <begin position="786"/>
        <end position="806"/>
    </location>
</feature>